<dbReference type="Gene3D" id="3.40.50.300">
    <property type="entry name" value="P-loop containing nucleotide triphosphate hydrolases"/>
    <property type="match status" value="1"/>
</dbReference>
<accession>A0A6P2S053</accession>
<keyword evidence="1 2" id="KW-0238">DNA-binding</keyword>
<dbReference type="GO" id="GO:0006355">
    <property type="term" value="P:regulation of DNA-templated transcription"/>
    <property type="evidence" value="ECO:0007669"/>
    <property type="project" value="InterPro"/>
</dbReference>
<dbReference type="InterPro" id="IPR001867">
    <property type="entry name" value="OmpR/PhoB-type_DNA-bd"/>
</dbReference>
<dbReference type="GO" id="GO:0003677">
    <property type="term" value="F:DNA binding"/>
    <property type="evidence" value="ECO:0007669"/>
    <property type="project" value="UniProtKB-UniRule"/>
</dbReference>
<dbReference type="RefSeq" id="WP_175034870.1">
    <property type="nucleotide sequence ID" value="NZ_CABVPW010000046.1"/>
</dbReference>
<proteinExistence type="predicted"/>
<organism evidence="4 5">
    <name type="scientific">Burkholderia lata (strain ATCC 17760 / DSM 23089 / LMG 22485 / NCIMB 9086 / R18194 / 383)</name>
    <dbReference type="NCBI Taxonomy" id="482957"/>
    <lineage>
        <taxon>Bacteria</taxon>
        <taxon>Pseudomonadati</taxon>
        <taxon>Pseudomonadota</taxon>
        <taxon>Betaproteobacteria</taxon>
        <taxon>Burkholderiales</taxon>
        <taxon>Burkholderiaceae</taxon>
        <taxon>Burkholderia</taxon>
        <taxon>Burkholderia cepacia complex</taxon>
    </lineage>
</organism>
<dbReference type="PANTHER" id="PTHR47691:SF3">
    <property type="entry name" value="HTH-TYPE TRANSCRIPTIONAL REGULATOR RV0890C-RELATED"/>
    <property type="match status" value="1"/>
</dbReference>
<dbReference type="AlphaFoldDB" id="A0A6P2S053"/>
<protein>
    <submittedName>
        <fullName evidence="4">Winged helix family transcriptional regulator</fullName>
    </submittedName>
</protein>
<evidence type="ECO:0000313" key="5">
    <source>
        <dbReference type="Proteomes" id="UP000494218"/>
    </source>
</evidence>
<sequence length="992" mass="109705">MTTAKTHLPSDEHFTLFRRFAIGRQSRQLWANGKALSLNERATELLITLIDAGGRIVSIEQLQQHVWPEVPVSANSVQALVSQLRNVLGDDRDVIETVPRRGYRFGAERCDIREEGVRHVNGSGADDPKIDALYGAPSAGIQDKQVVNGFHNAGRQLLIGRDAEISELLMLVPKHRLITLTSAGGNGKTCLAREVALRTATMFRDGVFYVELTELMLPELIPDAIAAQIPVFSLKAPPGLDGLVEQLAGRETLLIIDNCDHLAHEIAMVVEALLSATTLCMIVCAEAPLFIAGEYVTPLAPLRFWGRSTLDTSLEVQNASPSDASRMLIAQLERCGVWFANDTGVAASDSTRIALPNIAQSMHPRVDLESVCRALCGNPLALAIAARQIAYTMRGRTALGKAIEDWKAHWRRLMQHRTGSGEVSPRPATLVSSVVAIAYDKLDASAQRVLFCVSLIAGSFDFSDARAICLQAEESRAADKEDTLQVVMSNLIDAGLIDECSSNNPGRLFEVPKMVRRFALETLTNHRDHEDLSKRHAQWVVEQISNARCPDRKHSTGPAAYLHHNRAPSIGDIRRALSFSVHTRYIQVAVQLLRHSGPIWVAARLSNEWLAWTHRVLKHDFSRPILKVRDHMLLHLSLAESMQHAMSTTPADTIAAWWRVYELATACADDDNRLHALVLLLMRSLEAGFNGDSPELLMQVRTRIAHECASSSRHRGFALLRGALLTFDGRHDDAINLFSPPDEKTGSVSGYSNGKENETYHPDYVAVVSDNALAMSMWLTGAHSISHPTLLRALQGARQQSDPVARCAAEMMASVLFLLEGNTQRVAQHARLLLEVAQCNGLHGWASIGQAFLRWTRAIDETHDEARKLTQLALDNLARGHTTIVDLVALERFSALALNQVCGAVLIRQFEQMITNLPNSGRKWLMPEAMRVYAVMQHRAGLPKESVREALEQAAHEARQQRASLLWRRISATMEQILPSRGAEDAKNTTRI</sequence>
<dbReference type="Pfam" id="PF00486">
    <property type="entry name" value="Trans_reg_C"/>
    <property type="match status" value="1"/>
</dbReference>
<evidence type="ECO:0000259" key="3">
    <source>
        <dbReference type="PROSITE" id="PS51755"/>
    </source>
</evidence>
<dbReference type="InterPro" id="IPR036388">
    <property type="entry name" value="WH-like_DNA-bd_sf"/>
</dbReference>
<reference evidence="4 5" key="1">
    <citation type="submission" date="2019-09" db="EMBL/GenBank/DDBJ databases">
        <authorList>
            <person name="Depoorter E."/>
        </authorList>
    </citation>
    <scope>NUCLEOTIDE SEQUENCE [LARGE SCALE GENOMIC DNA]</scope>
    <source>
        <strain evidence="4">LMG 23254</strain>
    </source>
</reference>
<feature type="DNA-binding region" description="OmpR/PhoB-type" evidence="2">
    <location>
        <begin position="12"/>
        <end position="107"/>
    </location>
</feature>
<dbReference type="PROSITE" id="PS51755">
    <property type="entry name" value="OMPR_PHOB"/>
    <property type="match status" value="1"/>
</dbReference>
<evidence type="ECO:0000256" key="2">
    <source>
        <dbReference type="PROSITE-ProRule" id="PRU01091"/>
    </source>
</evidence>
<dbReference type="Gene3D" id="1.10.10.10">
    <property type="entry name" value="Winged helix-like DNA-binding domain superfamily/Winged helix DNA-binding domain"/>
    <property type="match status" value="1"/>
</dbReference>
<evidence type="ECO:0000256" key="1">
    <source>
        <dbReference type="ARBA" id="ARBA00023125"/>
    </source>
</evidence>
<dbReference type="Proteomes" id="UP000494218">
    <property type="component" value="Unassembled WGS sequence"/>
</dbReference>
<dbReference type="SUPFAM" id="SSF52540">
    <property type="entry name" value="P-loop containing nucleoside triphosphate hydrolases"/>
    <property type="match status" value="1"/>
</dbReference>
<dbReference type="PANTHER" id="PTHR47691">
    <property type="entry name" value="REGULATOR-RELATED"/>
    <property type="match status" value="1"/>
</dbReference>
<dbReference type="InterPro" id="IPR016032">
    <property type="entry name" value="Sig_transdc_resp-reg_C-effctor"/>
</dbReference>
<dbReference type="GO" id="GO:0000160">
    <property type="term" value="P:phosphorelay signal transduction system"/>
    <property type="evidence" value="ECO:0007669"/>
    <property type="project" value="InterPro"/>
</dbReference>
<dbReference type="SMART" id="SM00862">
    <property type="entry name" value="Trans_reg_C"/>
    <property type="match status" value="1"/>
</dbReference>
<dbReference type="SUPFAM" id="SSF46894">
    <property type="entry name" value="C-terminal effector domain of the bipartite response regulators"/>
    <property type="match status" value="1"/>
</dbReference>
<gene>
    <name evidence="4" type="ORF">BLA23254_06748</name>
</gene>
<dbReference type="CDD" id="cd00383">
    <property type="entry name" value="trans_reg_C"/>
    <property type="match status" value="1"/>
</dbReference>
<dbReference type="EMBL" id="CABVPW010000046">
    <property type="protein sequence ID" value="VWC37876.1"/>
    <property type="molecule type" value="Genomic_DNA"/>
</dbReference>
<dbReference type="InterPro" id="IPR027417">
    <property type="entry name" value="P-loop_NTPase"/>
</dbReference>
<name>A0A6P2S053_BURL3</name>
<feature type="domain" description="OmpR/PhoB-type" evidence="3">
    <location>
        <begin position="12"/>
        <end position="107"/>
    </location>
</feature>
<evidence type="ECO:0000313" key="4">
    <source>
        <dbReference type="EMBL" id="VWC37876.1"/>
    </source>
</evidence>